<dbReference type="Proteomes" id="UP000472270">
    <property type="component" value="Unassembled WGS sequence"/>
</dbReference>
<dbReference type="AlphaFoldDB" id="A0A673L577"/>
<dbReference type="Ensembl" id="ENSSRHT00000074168.1">
    <property type="protein sequence ID" value="ENSSRHP00000072191.1"/>
    <property type="gene ID" value="ENSSRHG00000035911.1"/>
</dbReference>
<reference evidence="4" key="2">
    <citation type="submission" date="2025-09" db="UniProtKB">
        <authorList>
            <consortium name="Ensembl"/>
        </authorList>
    </citation>
    <scope>IDENTIFICATION</scope>
</reference>
<evidence type="ECO:0000256" key="1">
    <source>
        <dbReference type="ARBA" id="ARBA00022884"/>
    </source>
</evidence>
<evidence type="ECO:0000256" key="2">
    <source>
        <dbReference type="PROSITE-ProRule" id="PRU00176"/>
    </source>
</evidence>
<keyword evidence="5" id="KW-1185">Reference proteome</keyword>
<reference evidence="4" key="1">
    <citation type="submission" date="2025-08" db="UniProtKB">
        <authorList>
            <consortium name="Ensembl"/>
        </authorList>
    </citation>
    <scope>IDENTIFICATION</scope>
</reference>
<feature type="domain" description="RRM" evidence="3">
    <location>
        <begin position="52"/>
        <end position="123"/>
    </location>
</feature>
<evidence type="ECO:0000313" key="4">
    <source>
        <dbReference type="Ensembl" id="ENSSRHP00000072191.1"/>
    </source>
</evidence>
<organism evidence="4 5">
    <name type="scientific">Sinocyclocheilus rhinocerous</name>
    <dbReference type="NCBI Taxonomy" id="307959"/>
    <lineage>
        <taxon>Eukaryota</taxon>
        <taxon>Metazoa</taxon>
        <taxon>Chordata</taxon>
        <taxon>Craniata</taxon>
        <taxon>Vertebrata</taxon>
        <taxon>Euteleostomi</taxon>
        <taxon>Actinopterygii</taxon>
        <taxon>Neopterygii</taxon>
        <taxon>Teleostei</taxon>
        <taxon>Ostariophysi</taxon>
        <taxon>Cypriniformes</taxon>
        <taxon>Cyprinidae</taxon>
        <taxon>Cyprininae</taxon>
        <taxon>Sinocyclocheilus</taxon>
    </lineage>
</organism>
<dbReference type="PANTHER" id="PTHR48034">
    <property type="entry name" value="TRANSFORMER-2 SEX-DETERMINING PROTEIN-RELATED"/>
    <property type="match status" value="1"/>
</dbReference>
<dbReference type="InterPro" id="IPR035979">
    <property type="entry name" value="RBD_domain_sf"/>
</dbReference>
<proteinExistence type="predicted"/>
<dbReference type="GO" id="GO:0003723">
    <property type="term" value="F:RNA binding"/>
    <property type="evidence" value="ECO:0007669"/>
    <property type="project" value="UniProtKB-UniRule"/>
</dbReference>
<dbReference type="Pfam" id="PF00076">
    <property type="entry name" value="RRM_1"/>
    <property type="match status" value="1"/>
</dbReference>
<dbReference type="SUPFAM" id="SSF54928">
    <property type="entry name" value="RNA-binding domain, RBD"/>
    <property type="match status" value="1"/>
</dbReference>
<sequence length="137" mass="15649">MRVIWADHLLFPGHSEIPDLCEDISFFGQFQTCRVHVNNSFDPKESSSHAPRSLLVSNLMTCVSKEELLEVFIPFGPISTVHVCRNELTKVSRGFGFITFKQRRDAESALEALNFSELFGKKVFGANPYKLWGHLRF</sequence>
<dbReference type="Gene3D" id="3.30.70.330">
    <property type="match status" value="1"/>
</dbReference>
<dbReference type="InterPro" id="IPR000504">
    <property type="entry name" value="RRM_dom"/>
</dbReference>
<protein>
    <recommendedName>
        <fullName evidence="3">RRM domain-containing protein</fullName>
    </recommendedName>
</protein>
<dbReference type="InterPro" id="IPR050441">
    <property type="entry name" value="RBM"/>
</dbReference>
<keyword evidence="1 2" id="KW-0694">RNA-binding</keyword>
<dbReference type="InterPro" id="IPR012677">
    <property type="entry name" value="Nucleotide-bd_a/b_plait_sf"/>
</dbReference>
<evidence type="ECO:0000259" key="3">
    <source>
        <dbReference type="PROSITE" id="PS50102"/>
    </source>
</evidence>
<evidence type="ECO:0000313" key="5">
    <source>
        <dbReference type="Proteomes" id="UP000472270"/>
    </source>
</evidence>
<dbReference type="SMART" id="SM00360">
    <property type="entry name" value="RRM"/>
    <property type="match status" value="1"/>
</dbReference>
<accession>A0A673L577</accession>
<name>A0A673L577_9TELE</name>
<dbReference type="PROSITE" id="PS50102">
    <property type="entry name" value="RRM"/>
    <property type="match status" value="1"/>
</dbReference>